<proteinExistence type="predicted"/>
<protein>
    <submittedName>
        <fullName evidence="6">Helix-turn-helix domain-containing protein</fullName>
    </submittedName>
</protein>
<dbReference type="SUPFAM" id="SSF46689">
    <property type="entry name" value="Homeodomain-like"/>
    <property type="match status" value="1"/>
</dbReference>
<reference evidence="6 7" key="1">
    <citation type="submission" date="2020-08" db="EMBL/GenBank/DDBJ databases">
        <title>Sphingobacterium sp. DN00404 isolated from aquaculture water.</title>
        <authorList>
            <person name="Zhang M."/>
        </authorList>
    </citation>
    <scope>NUCLEOTIDE SEQUENCE [LARGE SCALE GENOMIC DNA]</scope>
    <source>
        <strain evidence="6 7">KCTC 42746</strain>
    </source>
</reference>
<evidence type="ECO:0000256" key="1">
    <source>
        <dbReference type="ARBA" id="ARBA00023015"/>
    </source>
</evidence>
<keyword evidence="4" id="KW-1133">Transmembrane helix</keyword>
<name>A0ABR7XTZ2_9SPHI</name>
<evidence type="ECO:0000313" key="6">
    <source>
        <dbReference type="EMBL" id="MBD1422512.1"/>
    </source>
</evidence>
<dbReference type="InterPro" id="IPR018060">
    <property type="entry name" value="HTH_AraC"/>
</dbReference>
<feature type="transmembrane region" description="Helical" evidence="4">
    <location>
        <begin position="94"/>
        <end position="113"/>
    </location>
</feature>
<dbReference type="Pfam" id="PF12833">
    <property type="entry name" value="HTH_18"/>
    <property type="match status" value="1"/>
</dbReference>
<keyword evidence="4" id="KW-0472">Membrane</keyword>
<sequence>MIAKIYFLFVYVFTFATITCAQNLEAYNALYTKTFLETSQKDFPRALHVADSLYTISKTPLLLARNLERNQSIATMENEHHEREDIRRESNSKLIFFITGILIVLPFTLYFFLLQPRQKYMSTPKAKKNVLANKENASQLLTNNNEFLLSNTDTYGEQSFAPSVMSEQTANKILGQLEEFEDKQLYLKRDLSLSYLASYCDTNTKYLSVVINSHKKKDFFNYINELRINYIVDKLTNDPYYRRLKVAALAREAGFSSQSKFALNFKKVTNVSPSEFIKSLTEDSEA</sequence>
<keyword evidence="4" id="KW-0812">Transmembrane</keyword>
<evidence type="ECO:0000313" key="7">
    <source>
        <dbReference type="Proteomes" id="UP000651112"/>
    </source>
</evidence>
<dbReference type="Gene3D" id="1.10.10.60">
    <property type="entry name" value="Homeodomain-like"/>
    <property type="match status" value="2"/>
</dbReference>
<keyword evidence="2" id="KW-0238">DNA-binding</keyword>
<dbReference type="PROSITE" id="PS01124">
    <property type="entry name" value="HTH_ARAC_FAMILY_2"/>
    <property type="match status" value="1"/>
</dbReference>
<dbReference type="SMART" id="SM00342">
    <property type="entry name" value="HTH_ARAC"/>
    <property type="match status" value="1"/>
</dbReference>
<dbReference type="PANTHER" id="PTHR43280:SF29">
    <property type="entry name" value="ARAC-FAMILY TRANSCRIPTIONAL REGULATOR"/>
    <property type="match status" value="1"/>
</dbReference>
<dbReference type="PANTHER" id="PTHR43280">
    <property type="entry name" value="ARAC-FAMILY TRANSCRIPTIONAL REGULATOR"/>
    <property type="match status" value="1"/>
</dbReference>
<keyword evidence="3" id="KW-0804">Transcription</keyword>
<evidence type="ECO:0000256" key="2">
    <source>
        <dbReference type="ARBA" id="ARBA00023125"/>
    </source>
</evidence>
<gene>
    <name evidence="6" type="ORF">H8B21_13125</name>
</gene>
<evidence type="ECO:0000256" key="4">
    <source>
        <dbReference type="SAM" id="Phobius"/>
    </source>
</evidence>
<keyword evidence="1" id="KW-0805">Transcription regulation</keyword>
<accession>A0ABR7XTZ2</accession>
<comment type="caution">
    <text evidence="6">The sequence shown here is derived from an EMBL/GenBank/DDBJ whole genome shotgun (WGS) entry which is preliminary data.</text>
</comment>
<dbReference type="InterPro" id="IPR009057">
    <property type="entry name" value="Homeodomain-like_sf"/>
</dbReference>
<dbReference type="RefSeq" id="WP_190314230.1">
    <property type="nucleotide sequence ID" value="NZ_JACNYL010000003.1"/>
</dbReference>
<dbReference type="Proteomes" id="UP000651112">
    <property type="component" value="Unassembled WGS sequence"/>
</dbReference>
<keyword evidence="7" id="KW-1185">Reference proteome</keyword>
<organism evidence="6 7">
    <name type="scientific">Sphingobacterium chuzhouense</name>
    <dbReference type="NCBI Taxonomy" id="1742264"/>
    <lineage>
        <taxon>Bacteria</taxon>
        <taxon>Pseudomonadati</taxon>
        <taxon>Bacteroidota</taxon>
        <taxon>Sphingobacteriia</taxon>
        <taxon>Sphingobacteriales</taxon>
        <taxon>Sphingobacteriaceae</taxon>
        <taxon>Sphingobacterium</taxon>
    </lineage>
</organism>
<dbReference type="EMBL" id="JACNYL010000003">
    <property type="protein sequence ID" value="MBD1422512.1"/>
    <property type="molecule type" value="Genomic_DNA"/>
</dbReference>
<evidence type="ECO:0000259" key="5">
    <source>
        <dbReference type="PROSITE" id="PS01124"/>
    </source>
</evidence>
<feature type="domain" description="HTH araC/xylS-type" evidence="5">
    <location>
        <begin position="171"/>
        <end position="279"/>
    </location>
</feature>
<evidence type="ECO:0000256" key="3">
    <source>
        <dbReference type="ARBA" id="ARBA00023163"/>
    </source>
</evidence>